<dbReference type="GO" id="GO:0016020">
    <property type="term" value="C:membrane"/>
    <property type="evidence" value="ECO:0007669"/>
    <property type="project" value="UniProtKB-SubCell"/>
</dbReference>
<keyword evidence="4 5" id="KW-0472">Membrane</keyword>
<evidence type="ECO:0000256" key="1">
    <source>
        <dbReference type="ARBA" id="ARBA00004141"/>
    </source>
</evidence>
<evidence type="ECO:0000256" key="5">
    <source>
        <dbReference type="SAM" id="Phobius"/>
    </source>
</evidence>
<evidence type="ECO:0000256" key="4">
    <source>
        <dbReference type="ARBA" id="ARBA00023136"/>
    </source>
</evidence>
<evidence type="ECO:0000259" key="6">
    <source>
        <dbReference type="Pfam" id="PF06271"/>
    </source>
</evidence>
<proteinExistence type="predicted"/>
<dbReference type="Pfam" id="PF06271">
    <property type="entry name" value="RDD"/>
    <property type="match status" value="1"/>
</dbReference>
<feature type="transmembrane region" description="Helical" evidence="5">
    <location>
        <begin position="49"/>
        <end position="68"/>
    </location>
</feature>
<gene>
    <name evidence="7" type="ORF">GORHZ_003_00120</name>
</gene>
<comment type="subcellular location">
    <subcellularLocation>
        <location evidence="1">Membrane</location>
        <topology evidence="1">Multi-pass membrane protein</topology>
    </subcellularLocation>
</comment>
<dbReference type="AlphaFoldDB" id="K6VMH6"/>
<keyword evidence="2 5" id="KW-0812">Transmembrane</keyword>
<organism evidence="7 8">
    <name type="scientific">Gordonia rhizosphera NBRC 16068</name>
    <dbReference type="NCBI Taxonomy" id="1108045"/>
    <lineage>
        <taxon>Bacteria</taxon>
        <taxon>Bacillati</taxon>
        <taxon>Actinomycetota</taxon>
        <taxon>Actinomycetes</taxon>
        <taxon>Mycobacteriales</taxon>
        <taxon>Gordoniaceae</taxon>
        <taxon>Gordonia</taxon>
    </lineage>
</organism>
<dbReference type="EMBL" id="BAHC01000003">
    <property type="protein sequence ID" value="GAB88110.1"/>
    <property type="molecule type" value="Genomic_DNA"/>
</dbReference>
<dbReference type="OrthoDB" id="5187110at2"/>
<evidence type="ECO:0000313" key="8">
    <source>
        <dbReference type="Proteomes" id="UP000008363"/>
    </source>
</evidence>
<accession>K6VMH6</accession>
<dbReference type="Proteomes" id="UP000008363">
    <property type="component" value="Unassembled WGS sequence"/>
</dbReference>
<dbReference type="eggNOG" id="COG1714">
    <property type="taxonomic scope" value="Bacteria"/>
</dbReference>
<sequence>MGRATGSWLSGPQIGPGGGGDVEYRGQDLGLPADGPGSLATGWQRTMGLLVDWLLAGGISLLFVRFGSPNLGTVVLGVWFVIGVVSVSLFGFTPGQFALGLRVARVDHGPERAEAEATGKVRFAAVGVVRALARQVLIVFLVPALINDYNGRALHDRSTGTAMVRTR</sequence>
<dbReference type="STRING" id="1108045.GORHZ_003_00120"/>
<dbReference type="InterPro" id="IPR016795">
    <property type="entry name" value="UCP021697"/>
</dbReference>
<evidence type="ECO:0000256" key="3">
    <source>
        <dbReference type="ARBA" id="ARBA00022989"/>
    </source>
</evidence>
<name>K6VMH6_9ACTN</name>
<comment type="caution">
    <text evidence="7">The sequence shown here is derived from an EMBL/GenBank/DDBJ whole genome shotgun (WGS) entry which is preliminary data.</text>
</comment>
<keyword evidence="8" id="KW-1185">Reference proteome</keyword>
<keyword evidence="3 5" id="KW-1133">Transmembrane helix</keyword>
<dbReference type="RefSeq" id="WP_006329116.1">
    <property type="nucleotide sequence ID" value="NZ_BAHC01000003.1"/>
</dbReference>
<reference evidence="7 8" key="1">
    <citation type="submission" date="2012-08" db="EMBL/GenBank/DDBJ databases">
        <title>Whole genome shotgun sequence of Gordonia rhizosphera NBRC 16068.</title>
        <authorList>
            <person name="Takarada H."/>
            <person name="Isaki S."/>
            <person name="Hosoyama A."/>
            <person name="Tsuchikane K."/>
            <person name="Katsumata H."/>
            <person name="Baba S."/>
            <person name="Ohji S."/>
            <person name="Yamazaki S."/>
            <person name="Fujita N."/>
        </authorList>
    </citation>
    <scope>NUCLEOTIDE SEQUENCE [LARGE SCALE GENOMIC DNA]</scope>
    <source>
        <strain evidence="7 8">NBRC 16068</strain>
    </source>
</reference>
<protein>
    <recommendedName>
        <fullName evidence="6">RDD domain-containing protein</fullName>
    </recommendedName>
</protein>
<dbReference type="InterPro" id="IPR010432">
    <property type="entry name" value="RDD"/>
</dbReference>
<evidence type="ECO:0000256" key="2">
    <source>
        <dbReference type="ARBA" id="ARBA00022692"/>
    </source>
</evidence>
<dbReference type="PIRSF" id="PIRSF021697">
    <property type="entry name" value="UCP021697"/>
    <property type="match status" value="1"/>
</dbReference>
<feature type="transmembrane region" description="Helical" evidence="5">
    <location>
        <begin position="74"/>
        <end position="92"/>
    </location>
</feature>
<feature type="domain" description="RDD" evidence="6">
    <location>
        <begin position="42"/>
        <end position="158"/>
    </location>
</feature>
<evidence type="ECO:0000313" key="7">
    <source>
        <dbReference type="EMBL" id="GAB88110.1"/>
    </source>
</evidence>